<dbReference type="PANTHER" id="PTHR28626:SF3">
    <property type="entry name" value="SRR1-LIKE PROTEIN"/>
    <property type="match status" value="1"/>
</dbReference>
<evidence type="ECO:0000256" key="1">
    <source>
        <dbReference type="ARBA" id="ARBA00009856"/>
    </source>
</evidence>
<proteinExistence type="inferred from homology"/>
<comment type="caution">
    <text evidence="3">The sequence shown here is derived from an EMBL/GenBank/DDBJ whole genome shotgun (WGS) entry which is preliminary data.</text>
</comment>
<keyword evidence="4" id="KW-1185">Reference proteome</keyword>
<comment type="similarity">
    <text evidence="1">Belongs to the SRR1 family.</text>
</comment>
<dbReference type="Pfam" id="PF07985">
    <property type="entry name" value="SRR1"/>
    <property type="match status" value="1"/>
</dbReference>
<evidence type="ECO:0000313" key="3">
    <source>
        <dbReference type="EMBL" id="CAJ0579496.1"/>
    </source>
</evidence>
<dbReference type="GO" id="GO:0005737">
    <property type="term" value="C:cytoplasm"/>
    <property type="evidence" value="ECO:0007669"/>
    <property type="project" value="TreeGrafter"/>
</dbReference>
<evidence type="ECO:0000313" key="4">
    <source>
        <dbReference type="Proteomes" id="UP001177023"/>
    </source>
</evidence>
<protein>
    <recommendedName>
        <fullName evidence="2">SRR1-like domain-containing protein</fullName>
    </recommendedName>
</protein>
<feature type="non-terminal residue" evidence="3">
    <location>
        <position position="1"/>
    </location>
</feature>
<gene>
    <name evidence="3" type="ORF">MSPICULIGERA_LOCUS17712</name>
</gene>
<dbReference type="InterPro" id="IPR012942">
    <property type="entry name" value="SRR1-like"/>
</dbReference>
<dbReference type="GO" id="GO:0005634">
    <property type="term" value="C:nucleus"/>
    <property type="evidence" value="ECO:0007669"/>
    <property type="project" value="TreeGrafter"/>
</dbReference>
<feature type="domain" description="SRR1-like" evidence="2">
    <location>
        <begin position="55"/>
        <end position="215"/>
    </location>
</feature>
<organism evidence="3 4">
    <name type="scientific">Mesorhabditis spiculigera</name>
    <dbReference type="NCBI Taxonomy" id="96644"/>
    <lineage>
        <taxon>Eukaryota</taxon>
        <taxon>Metazoa</taxon>
        <taxon>Ecdysozoa</taxon>
        <taxon>Nematoda</taxon>
        <taxon>Chromadorea</taxon>
        <taxon>Rhabditida</taxon>
        <taxon>Rhabditina</taxon>
        <taxon>Rhabditomorpha</taxon>
        <taxon>Rhabditoidea</taxon>
        <taxon>Rhabditidae</taxon>
        <taxon>Mesorhabditinae</taxon>
        <taxon>Mesorhabditis</taxon>
    </lineage>
</organism>
<dbReference type="InterPro" id="IPR040044">
    <property type="entry name" value="SRR1L"/>
</dbReference>
<dbReference type="EMBL" id="CATQJA010002657">
    <property type="protein sequence ID" value="CAJ0579496.1"/>
    <property type="molecule type" value="Genomic_DNA"/>
</dbReference>
<dbReference type="AlphaFoldDB" id="A0AA36G8G9"/>
<dbReference type="Proteomes" id="UP001177023">
    <property type="component" value="Unassembled WGS sequence"/>
</dbReference>
<dbReference type="PANTHER" id="PTHR28626">
    <property type="entry name" value="SRR1-LIKE PROTEIN"/>
    <property type="match status" value="1"/>
</dbReference>
<sequence length="229" mass="25524">MVVGRVVRPIRPAGSSCEIDAALEKAFRLVSDDGIAEWLWTHLSNLLSSLSTEHSSSRSKSFRVIVLGNGHFDAPWEAGAHQLAVASYIASRLDAVVEMQDPCFSQEEIGWLNDKPGYHHITNVEKVVTSHDRTVIFCIHAPHTVLNNLLKSNWTAERLNRMLLIGNDYKSVNLATQSAGPDGDLSWISCYAQRCESTPLPSYSLNKTFFHDTSVSFWPNIQDADLRLS</sequence>
<reference evidence="3" key="1">
    <citation type="submission" date="2023-06" db="EMBL/GenBank/DDBJ databases">
        <authorList>
            <person name="Delattre M."/>
        </authorList>
    </citation>
    <scope>NUCLEOTIDE SEQUENCE</scope>
    <source>
        <strain evidence="3">AF72</strain>
    </source>
</reference>
<evidence type="ECO:0000259" key="2">
    <source>
        <dbReference type="Pfam" id="PF07985"/>
    </source>
</evidence>
<accession>A0AA36G8G9</accession>
<name>A0AA36G8G9_9BILA</name>